<dbReference type="InterPro" id="IPR013766">
    <property type="entry name" value="Thioredoxin_domain"/>
</dbReference>
<gene>
    <name evidence="4" type="ORF">FCM35_KLT12564</name>
</gene>
<comment type="similarity">
    <text evidence="1">Belongs to the thioredoxin family.</text>
</comment>
<proteinExistence type="inferred from homology"/>
<evidence type="ECO:0000313" key="4">
    <source>
        <dbReference type="EMBL" id="KAF3322575.1"/>
    </source>
</evidence>
<comment type="caution">
    <text evidence="4">The sequence shown here is derived from an EMBL/GenBank/DDBJ whole genome shotgun (WGS) entry which is preliminary data.</text>
</comment>
<dbReference type="GO" id="GO:0045454">
    <property type="term" value="P:cell redox homeostasis"/>
    <property type="evidence" value="ECO:0007669"/>
    <property type="project" value="TreeGrafter"/>
</dbReference>
<protein>
    <submittedName>
        <fullName evidence="4">Thioredoxin-like 1-2</fullName>
    </submittedName>
</protein>
<dbReference type="Proteomes" id="UP000623129">
    <property type="component" value="Unassembled WGS sequence"/>
</dbReference>
<dbReference type="PANTHER" id="PTHR43601:SF9">
    <property type="entry name" value="THIOREDOXIN-LIKE 1-1, CHLOROPLASTIC"/>
    <property type="match status" value="1"/>
</dbReference>
<sequence>MAAVCLKGGFVSPGARFQSKKGGVYCSLFAPSMVEMKDASHKSGFSEGRLVFPVRRDRPLKPFVVASPVPKGFTIGPKSMRWWEHGLKPNMREIESTQDLVDSLRNAGDKLVVVDFFSPSCPGCKTLHPKICQFAEANPDVLFLQVNYEKHKSMCYTLHVHVLPFFWFFRGAQGRLCGFSCTTQTIKKFRDALAKHTPERCSLGPTKGLDESALLALAANKELNFSYTKKEEVETEVPTGIPSFAPLSAVSPVAAMEKEEKELVSTER</sequence>
<accession>A0A833VEC0</accession>
<name>A0A833VEC0_9POAL</name>
<evidence type="ECO:0000256" key="1">
    <source>
        <dbReference type="ARBA" id="ARBA00008987"/>
    </source>
</evidence>
<dbReference type="InterPro" id="IPR036249">
    <property type="entry name" value="Thioredoxin-like_sf"/>
</dbReference>
<organism evidence="4 5">
    <name type="scientific">Carex littledalei</name>
    <dbReference type="NCBI Taxonomy" id="544730"/>
    <lineage>
        <taxon>Eukaryota</taxon>
        <taxon>Viridiplantae</taxon>
        <taxon>Streptophyta</taxon>
        <taxon>Embryophyta</taxon>
        <taxon>Tracheophyta</taxon>
        <taxon>Spermatophyta</taxon>
        <taxon>Magnoliopsida</taxon>
        <taxon>Liliopsida</taxon>
        <taxon>Poales</taxon>
        <taxon>Cyperaceae</taxon>
        <taxon>Cyperoideae</taxon>
        <taxon>Cariceae</taxon>
        <taxon>Carex</taxon>
        <taxon>Carex subgen. Euthyceras</taxon>
    </lineage>
</organism>
<dbReference type="SUPFAM" id="SSF52833">
    <property type="entry name" value="Thioredoxin-like"/>
    <property type="match status" value="1"/>
</dbReference>
<evidence type="ECO:0000256" key="2">
    <source>
        <dbReference type="ARBA" id="ARBA00023284"/>
    </source>
</evidence>
<dbReference type="Gene3D" id="3.40.30.10">
    <property type="entry name" value="Glutaredoxin"/>
    <property type="match status" value="1"/>
</dbReference>
<evidence type="ECO:0000259" key="3">
    <source>
        <dbReference type="PROSITE" id="PS51352"/>
    </source>
</evidence>
<dbReference type="CDD" id="cd02947">
    <property type="entry name" value="TRX_family"/>
    <property type="match status" value="1"/>
</dbReference>
<dbReference type="AlphaFoldDB" id="A0A833VEC0"/>
<feature type="domain" description="Thioredoxin" evidence="3">
    <location>
        <begin position="54"/>
        <end position="198"/>
    </location>
</feature>
<keyword evidence="5" id="KW-1185">Reference proteome</keyword>
<dbReference type="EMBL" id="SWLB01000024">
    <property type="protein sequence ID" value="KAF3322575.1"/>
    <property type="molecule type" value="Genomic_DNA"/>
</dbReference>
<dbReference type="PANTHER" id="PTHR43601">
    <property type="entry name" value="THIOREDOXIN, MITOCHONDRIAL"/>
    <property type="match status" value="1"/>
</dbReference>
<dbReference type="OrthoDB" id="2121326at2759"/>
<dbReference type="Pfam" id="PF00085">
    <property type="entry name" value="Thioredoxin"/>
    <property type="match status" value="1"/>
</dbReference>
<keyword evidence="2" id="KW-0676">Redox-active center</keyword>
<dbReference type="PROSITE" id="PS51352">
    <property type="entry name" value="THIOREDOXIN_2"/>
    <property type="match status" value="1"/>
</dbReference>
<dbReference type="GO" id="GO:0009507">
    <property type="term" value="C:chloroplast"/>
    <property type="evidence" value="ECO:0007669"/>
    <property type="project" value="UniProtKB-ARBA"/>
</dbReference>
<evidence type="ECO:0000313" key="5">
    <source>
        <dbReference type="Proteomes" id="UP000623129"/>
    </source>
</evidence>
<reference evidence="4" key="1">
    <citation type="submission" date="2020-01" db="EMBL/GenBank/DDBJ databases">
        <title>Genome sequence of Kobresia littledalei, the first chromosome-level genome in the family Cyperaceae.</title>
        <authorList>
            <person name="Qu G."/>
        </authorList>
    </citation>
    <scope>NUCLEOTIDE SEQUENCE</scope>
    <source>
        <strain evidence="4">C.B.Clarke</strain>
        <tissue evidence="4">Leaf</tissue>
    </source>
</reference>